<dbReference type="InterPro" id="IPR016195">
    <property type="entry name" value="Pol/histidinol_Pase-like"/>
</dbReference>
<comment type="caution">
    <text evidence="2">The sequence shown here is derived from an EMBL/GenBank/DDBJ whole genome shotgun (WGS) entry which is preliminary data.</text>
</comment>
<dbReference type="RefSeq" id="WP_238722353.1">
    <property type="nucleotide sequence ID" value="NZ_JAHQCW010000028.1"/>
</dbReference>
<accession>A0A949K7M6</accession>
<dbReference type="NCBIfam" id="NF006702">
    <property type="entry name" value="PRK09248.1"/>
    <property type="match status" value="1"/>
</dbReference>
<dbReference type="GO" id="GO:0005829">
    <property type="term" value="C:cytosol"/>
    <property type="evidence" value="ECO:0007669"/>
    <property type="project" value="TreeGrafter"/>
</dbReference>
<dbReference type="CDD" id="cd07437">
    <property type="entry name" value="PHP_HisPPase_Ycdx_like"/>
    <property type="match status" value="1"/>
</dbReference>
<dbReference type="EMBL" id="JAHQCW010000028">
    <property type="protein sequence ID" value="MBU9738043.1"/>
    <property type="molecule type" value="Genomic_DNA"/>
</dbReference>
<dbReference type="Pfam" id="PF02811">
    <property type="entry name" value="PHP"/>
    <property type="match status" value="1"/>
</dbReference>
<dbReference type="GO" id="GO:0042578">
    <property type="term" value="F:phosphoric ester hydrolase activity"/>
    <property type="evidence" value="ECO:0007669"/>
    <property type="project" value="TreeGrafter"/>
</dbReference>
<reference evidence="2" key="1">
    <citation type="submission" date="2021-06" db="EMBL/GenBank/DDBJ databases">
        <title>Description of novel taxa of the family Lachnospiraceae.</title>
        <authorList>
            <person name="Chaplin A.V."/>
            <person name="Sokolova S.R."/>
            <person name="Pikina A.P."/>
            <person name="Korzhanova M."/>
            <person name="Belova V."/>
            <person name="Korostin D."/>
            <person name="Efimov B.A."/>
        </authorList>
    </citation>
    <scope>NUCLEOTIDE SEQUENCE</scope>
    <source>
        <strain evidence="2">ASD5720</strain>
    </source>
</reference>
<dbReference type="SUPFAM" id="SSF89550">
    <property type="entry name" value="PHP domain-like"/>
    <property type="match status" value="1"/>
</dbReference>
<dbReference type="SMART" id="SM00481">
    <property type="entry name" value="POLIIIAc"/>
    <property type="match status" value="1"/>
</dbReference>
<sequence>MNFELDTHTHTLASGHARNTIREMAATAAERGIRLLGITEHGPKSPGVCKEYYFNSLKMAGRNVCGVELLLGAELNILDASGRVDLSEQTLRELDLNIASLHTPCIAPGSRQENTQAYLCAMQNPYVDIIGHPDDGRYPVDYEAIVQAAKDCGVLLELNESSLRPDSSRKDAWDNDKEMLKLCIRYQVPIAIGSDAHCRDDVGNNSYALALLRELRFPETLVLNGSAERFKEHLRARRSRAE</sequence>
<dbReference type="PANTHER" id="PTHR36928:SF1">
    <property type="entry name" value="PHOSPHATASE YCDX-RELATED"/>
    <property type="match status" value="1"/>
</dbReference>
<evidence type="ECO:0000313" key="3">
    <source>
        <dbReference type="Proteomes" id="UP000712157"/>
    </source>
</evidence>
<dbReference type="GO" id="GO:0008270">
    <property type="term" value="F:zinc ion binding"/>
    <property type="evidence" value="ECO:0007669"/>
    <property type="project" value="TreeGrafter"/>
</dbReference>
<dbReference type="InterPro" id="IPR003141">
    <property type="entry name" value="Pol/His_phosphatase_N"/>
</dbReference>
<protein>
    <submittedName>
        <fullName evidence="2">Phosphatase</fullName>
    </submittedName>
</protein>
<dbReference type="PANTHER" id="PTHR36928">
    <property type="entry name" value="PHOSPHATASE YCDX-RELATED"/>
    <property type="match status" value="1"/>
</dbReference>
<evidence type="ECO:0000259" key="1">
    <source>
        <dbReference type="SMART" id="SM00481"/>
    </source>
</evidence>
<evidence type="ECO:0000313" key="2">
    <source>
        <dbReference type="EMBL" id="MBU9738043.1"/>
    </source>
</evidence>
<keyword evidence="3" id="KW-1185">Reference proteome</keyword>
<feature type="domain" description="Polymerase/histidinol phosphatase N-terminal" evidence="1">
    <location>
        <begin position="5"/>
        <end position="79"/>
    </location>
</feature>
<organism evidence="2 3">
    <name type="scientific">Diplocloster agilis</name>
    <dbReference type="NCBI Taxonomy" id="2850323"/>
    <lineage>
        <taxon>Bacteria</taxon>
        <taxon>Bacillati</taxon>
        <taxon>Bacillota</taxon>
        <taxon>Clostridia</taxon>
        <taxon>Lachnospirales</taxon>
        <taxon>Lachnospiraceae</taxon>
        <taxon>Diplocloster</taxon>
    </lineage>
</organism>
<gene>
    <name evidence="2" type="ORF">KTH89_15985</name>
</gene>
<dbReference type="InterPro" id="IPR004013">
    <property type="entry name" value="PHP_dom"/>
</dbReference>
<dbReference type="Gene3D" id="3.20.20.140">
    <property type="entry name" value="Metal-dependent hydrolases"/>
    <property type="match status" value="1"/>
</dbReference>
<dbReference type="Proteomes" id="UP000712157">
    <property type="component" value="Unassembled WGS sequence"/>
</dbReference>
<proteinExistence type="predicted"/>
<dbReference type="AlphaFoldDB" id="A0A949K7M6"/>
<name>A0A949K7M6_9FIRM</name>
<dbReference type="InterPro" id="IPR050243">
    <property type="entry name" value="PHP_phosphatase"/>
</dbReference>